<dbReference type="InterPro" id="IPR036689">
    <property type="entry name" value="ESAT-6-like_sf"/>
</dbReference>
<dbReference type="OrthoDB" id="4225941at2"/>
<dbReference type="STRING" id="380248.SAMN05216251_115120"/>
<keyword evidence="3" id="KW-1185">Reference proteome</keyword>
<protein>
    <submittedName>
        <fullName evidence="2">Proteins of 100 residues with WXG</fullName>
    </submittedName>
</protein>
<gene>
    <name evidence="2" type="ORF">SAMN05216251_115120</name>
</gene>
<feature type="coiled-coil region" evidence="1">
    <location>
        <begin position="16"/>
        <end position="80"/>
    </location>
</feature>
<reference evidence="2 3" key="1">
    <citation type="submission" date="2016-10" db="EMBL/GenBank/DDBJ databases">
        <authorList>
            <person name="de Groot N.N."/>
        </authorList>
    </citation>
    <scope>NUCLEOTIDE SEQUENCE [LARGE SCALE GENOMIC DNA]</scope>
    <source>
        <strain evidence="2 3">CGMCC 4.3510</strain>
    </source>
</reference>
<dbReference type="SUPFAM" id="SSF140453">
    <property type="entry name" value="EsxAB dimer-like"/>
    <property type="match status" value="1"/>
</dbReference>
<organism evidence="2 3">
    <name type="scientific">Actinacidiphila alni</name>
    <dbReference type="NCBI Taxonomy" id="380248"/>
    <lineage>
        <taxon>Bacteria</taxon>
        <taxon>Bacillati</taxon>
        <taxon>Actinomycetota</taxon>
        <taxon>Actinomycetes</taxon>
        <taxon>Kitasatosporales</taxon>
        <taxon>Streptomycetaceae</taxon>
        <taxon>Actinacidiphila</taxon>
    </lineage>
</organism>
<sequence length="122" mass="13351">MSTPSETQQQSSTATYSSAIQSLQNANQRIQSIQSQVEEAKSRLATAYQGADGQAYAQVMNTWLEEVDRIKMTCEAMQNQLGNSMQANNNVQSNNYQAVADQFKLTSFGSSVENGAYSAMMS</sequence>
<keyword evidence="1" id="KW-0175">Coiled coil</keyword>
<evidence type="ECO:0000256" key="1">
    <source>
        <dbReference type="SAM" id="Coils"/>
    </source>
</evidence>
<dbReference type="AlphaFoldDB" id="A0A1I2IY73"/>
<name>A0A1I2IY73_9ACTN</name>
<accession>A0A1I2IY73</accession>
<evidence type="ECO:0000313" key="3">
    <source>
        <dbReference type="Proteomes" id="UP000199323"/>
    </source>
</evidence>
<dbReference type="Proteomes" id="UP000199323">
    <property type="component" value="Unassembled WGS sequence"/>
</dbReference>
<dbReference type="EMBL" id="FONG01000015">
    <property type="protein sequence ID" value="SFF47462.1"/>
    <property type="molecule type" value="Genomic_DNA"/>
</dbReference>
<evidence type="ECO:0000313" key="2">
    <source>
        <dbReference type="EMBL" id="SFF47462.1"/>
    </source>
</evidence>
<proteinExistence type="predicted"/>
<dbReference type="Gene3D" id="1.10.287.1060">
    <property type="entry name" value="ESAT-6-like"/>
    <property type="match status" value="1"/>
</dbReference>